<dbReference type="PANTHER" id="PTHR48104">
    <property type="entry name" value="METACASPASE-4"/>
    <property type="match status" value="1"/>
</dbReference>
<dbReference type="PANTHER" id="PTHR48104:SF30">
    <property type="entry name" value="METACASPASE-1"/>
    <property type="match status" value="1"/>
</dbReference>
<dbReference type="GO" id="GO:0006508">
    <property type="term" value="P:proteolysis"/>
    <property type="evidence" value="ECO:0007669"/>
    <property type="project" value="InterPro"/>
</dbReference>
<dbReference type="AlphaFoldDB" id="A0A1N6D695"/>
<dbReference type="SUPFAM" id="SSF52129">
    <property type="entry name" value="Caspase-like"/>
    <property type="match status" value="1"/>
</dbReference>
<dbReference type="InterPro" id="IPR011600">
    <property type="entry name" value="Pept_C14_caspase"/>
</dbReference>
<keyword evidence="3" id="KW-1185">Reference proteome</keyword>
<dbReference type="GO" id="GO:0005737">
    <property type="term" value="C:cytoplasm"/>
    <property type="evidence" value="ECO:0007669"/>
    <property type="project" value="TreeGrafter"/>
</dbReference>
<dbReference type="GO" id="GO:0004197">
    <property type="term" value="F:cysteine-type endopeptidase activity"/>
    <property type="evidence" value="ECO:0007669"/>
    <property type="project" value="InterPro"/>
</dbReference>
<evidence type="ECO:0000259" key="1">
    <source>
        <dbReference type="Pfam" id="PF00656"/>
    </source>
</evidence>
<dbReference type="STRING" id="536979.SAMN04488055_0334"/>
<dbReference type="InterPro" id="IPR050452">
    <property type="entry name" value="Metacaspase"/>
</dbReference>
<name>A0A1N6D695_9BACT</name>
<dbReference type="EMBL" id="FSRA01000001">
    <property type="protein sequence ID" value="SIN66253.1"/>
    <property type="molecule type" value="Genomic_DNA"/>
</dbReference>
<feature type="domain" description="Peptidase C14 caspase" evidence="1">
    <location>
        <begin position="17"/>
        <end position="241"/>
    </location>
</feature>
<evidence type="ECO:0000313" key="2">
    <source>
        <dbReference type="EMBL" id="SIN66253.1"/>
    </source>
</evidence>
<accession>A0A1N6D695</accession>
<gene>
    <name evidence="2" type="ORF">SAMN04488055_0334</name>
</gene>
<protein>
    <submittedName>
        <fullName evidence="2">Caspase domain-containing protein</fullName>
    </submittedName>
</protein>
<sequence>MQKGISLHIGLNRIDPGHYSDVFPILKGPEFDAEDMRAIAEKMGFDNEKILNAGATREAVLNRISQAANTLEAGDIFLITFSGHGSNLPGKEKDGKDETWCLYNGQVPDNELFDRYCEFREDVRILVISDSCHSGTVIELHGNRVIKSLPDETQKYTFLSNKAFYDNIRNAVRERSEQDLKASIKLLAACQDNQVTEDDDFNSVYTRELKKVWQQGSFQGNYQQFHNALLARFDNTPQIPNYLMLGKSNTKYDNQRPFTV</sequence>
<dbReference type="OrthoDB" id="1491023at2"/>
<dbReference type="Pfam" id="PF00656">
    <property type="entry name" value="Peptidase_C14"/>
    <property type="match status" value="1"/>
</dbReference>
<dbReference type="RefSeq" id="WP_074237438.1">
    <property type="nucleotide sequence ID" value="NZ_FSRA01000001.1"/>
</dbReference>
<dbReference type="InterPro" id="IPR029030">
    <property type="entry name" value="Caspase-like_dom_sf"/>
</dbReference>
<proteinExistence type="predicted"/>
<reference evidence="2 3" key="1">
    <citation type="submission" date="2016-11" db="EMBL/GenBank/DDBJ databases">
        <authorList>
            <person name="Jaros S."/>
            <person name="Januszkiewicz K."/>
            <person name="Wedrychowicz H."/>
        </authorList>
    </citation>
    <scope>NUCLEOTIDE SEQUENCE [LARGE SCALE GENOMIC DNA]</scope>
    <source>
        <strain evidence="2 3">DSM 24787</strain>
    </source>
</reference>
<evidence type="ECO:0000313" key="3">
    <source>
        <dbReference type="Proteomes" id="UP000185003"/>
    </source>
</evidence>
<dbReference type="Gene3D" id="3.40.50.1460">
    <property type="match status" value="1"/>
</dbReference>
<dbReference type="Proteomes" id="UP000185003">
    <property type="component" value="Unassembled WGS sequence"/>
</dbReference>
<organism evidence="2 3">
    <name type="scientific">Chitinophaga niabensis</name>
    <dbReference type="NCBI Taxonomy" id="536979"/>
    <lineage>
        <taxon>Bacteria</taxon>
        <taxon>Pseudomonadati</taxon>
        <taxon>Bacteroidota</taxon>
        <taxon>Chitinophagia</taxon>
        <taxon>Chitinophagales</taxon>
        <taxon>Chitinophagaceae</taxon>
        <taxon>Chitinophaga</taxon>
    </lineage>
</organism>